<evidence type="ECO:0000313" key="1">
    <source>
        <dbReference type="EMBL" id="QNO50203.1"/>
    </source>
</evidence>
<gene>
    <name evidence="1" type="ORF">HHCNJNNG_00004</name>
</gene>
<dbReference type="EMBL" id="MT631408">
    <property type="protein sequence ID" value="QNO50203.1"/>
    <property type="molecule type" value="Genomic_DNA"/>
</dbReference>
<proteinExistence type="predicted"/>
<dbReference type="AlphaFoldDB" id="A0A7G9YQB9"/>
<protein>
    <submittedName>
        <fullName evidence="1">Uncharacterized protein</fullName>
    </submittedName>
</protein>
<sequence length="82" mass="9510">MTVRAVLGLHLRYMHIVNRAVVAFLTLRDCDIKRRAMAVLAGHQILLHLLLMKRVRISGMTLRTVHILRIQCDRAKLHFSIN</sequence>
<reference evidence="1" key="1">
    <citation type="submission" date="2020-06" db="EMBL/GenBank/DDBJ databases">
        <title>Unique genomic features of the anaerobic methanotrophic archaea.</title>
        <authorList>
            <person name="Chadwick G.L."/>
            <person name="Skennerton C.T."/>
            <person name="Laso-Perez R."/>
            <person name="Leu A.O."/>
            <person name="Speth D.R."/>
            <person name="Yu H."/>
            <person name="Morgan-Lang C."/>
            <person name="Hatzenpichler R."/>
            <person name="Goudeau D."/>
            <person name="Malmstrom R."/>
            <person name="Brazelton W.J."/>
            <person name="Woyke T."/>
            <person name="Hallam S.J."/>
            <person name="Tyson G.W."/>
            <person name="Wegener G."/>
            <person name="Boetius A."/>
            <person name="Orphan V."/>
        </authorList>
    </citation>
    <scope>NUCLEOTIDE SEQUENCE</scope>
</reference>
<accession>A0A7G9YQB9</accession>
<name>A0A7G9YQB9_9EURY</name>
<organism evidence="1">
    <name type="scientific">Candidatus Methanogaster sp. ANME-2c ERB4</name>
    <dbReference type="NCBI Taxonomy" id="2759911"/>
    <lineage>
        <taxon>Archaea</taxon>
        <taxon>Methanobacteriati</taxon>
        <taxon>Methanobacteriota</taxon>
        <taxon>Stenosarchaea group</taxon>
        <taxon>Methanomicrobia</taxon>
        <taxon>Methanosarcinales</taxon>
        <taxon>ANME-2 cluster</taxon>
        <taxon>Candidatus Methanogasteraceae</taxon>
        <taxon>Candidatus Methanogaster</taxon>
    </lineage>
</organism>